<sequence>MQLVNSNVYTILHTNVMNKHYLNIINGLNNILYFLEFERSQLFFPADRDT</sequence>
<gene>
    <name evidence="1" type="ORF">GCM10011386_01660</name>
</gene>
<evidence type="ECO:0000313" key="1">
    <source>
        <dbReference type="EMBL" id="GGC13664.1"/>
    </source>
</evidence>
<evidence type="ECO:0000313" key="2">
    <source>
        <dbReference type="Proteomes" id="UP000597338"/>
    </source>
</evidence>
<keyword evidence="2" id="KW-1185">Reference proteome</keyword>
<protein>
    <submittedName>
        <fullName evidence="1">Uncharacterized protein</fullName>
    </submittedName>
</protein>
<comment type="caution">
    <text evidence="1">The sequence shown here is derived from an EMBL/GenBank/DDBJ whole genome shotgun (WGS) entry which is preliminary data.</text>
</comment>
<organism evidence="1 2">
    <name type="scientific">Parapedobacter defluvii</name>
    <dbReference type="NCBI Taxonomy" id="2045106"/>
    <lineage>
        <taxon>Bacteria</taxon>
        <taxon>Pseudomonadati</taxon>
        <taxon>Bacteroidota</taxon>
        <taxon>Sphingobacteriia</taxon>
        <taxon>Sphingobacteriales</taxon>
        <taxon>Sphingobacteriaceae</taxon>
        <taxon>Parapedobacter</taxon>
    </lineage>
</organism>
<proteinExistence type="predicted"/>
<dbReference type="EMBL" id="BMIK01000001">
    <property type="protein sequence ID" value="GGC13664.1"/>
    <property type="molecule type" value="Genomic_DNA"/>
</dbReference>
<dbReference type="Proteomes" id="UP000597338">
    <property type="component" value="Unassembled WGS sequence"/>
</dbReference>
<name>A0ABQ1KWT6_9SPHI</name>
<reference evidence="2" key="1">
    <citation type="journal article" date="2019" name="Int. J. Syst. Evol. Microbiol.">
        <title>The Global Catalogue of Microorganisms (GCM) 10K type strain sequencing project: providing services to taxonomists for standard genome sequencing and annotation.</title>
        <authorList>
            <consortium name="The Broad Institute Genomics Platform"/>
            <consortium name="The Broad Institute Genome Sequencing Center for Infectious Disease"/>
            <person name="Wu L."/>
            <person name="Ma J."/>
        </authorList>
    </citation>
    <scope>NUCLEOTIDE SEQUENCE [LARGE SCALE GENOMIC DNA]</scope>
    <source>
        <strain evidence="2">CGMCC 1.15342</strain>
    </source>
</reference>
<accession>A0ABQ1KWT6</accession>